<name>A0A2K1JGX4_PHYPA</name>
<protein>
    <submittedName>
        <fullName evidence="1 2">Uncharacterized protein</fullName>
    </submittedName>
</protein>
<reference evidence="1 3" key="2">
    <citation type="journal article" date="2018" name="Plant J.">
        <title>The Physcomitrella patens chromosome-scale assembly reveals moss genome structure and evolution.</title>
        <authorList>
            <person name="Lang D."/>
            <person name="Ullrich K.K."/>
            <person name="Murat F."/>
            <person name="Fuchs J."/>
            <person name="Jenkins J."/>
            <person name="Haas F.B."/>
            <person name="Piednoel M."/>
            <person name="Gundlach H."/>
            <person name="Van Bel M."/>
            <person name="Meyberg R."/>
            <person name="Vives C."/>
            <person name="Morata J."/>
            <person name="Symeonidi A."/>
            <person name="Hiss M."/>
            <person name="Muchero W."/>
            <person name="Kamisugi Y."/>
            <person name="Saleh O."/>
            <person name="Blanc G."/>
            <person name="Decker E.L."/>
            <person name="van Gessel N."/>
            <person name="Grimwood J."/>
            <person name="Hayes R.D."/>
            <person name="Graham S.W."/>
            <person name="Gunter L.E."/>
            <person name="McDaniel S.F."/>
            <person name="Hoernstein S.N.W."/>
            <person name="Larsson A."/>
            <person name="Li F.W."/>
            <person name="Perroud P.F."/>
            <person name="Phillips J."/>
            <person name="Ranjan P."/>
            <person name="Rokshar D.S."/>
            <person name="Rothfels C.J."/>
            <person name="Schneider L."/>
            <person name="Shu S."/>
            <person name="Stevenson D.W."/>
            <person name="Thummler F."/>
            <person name="Tillich M."/>
            <person name="Villarreal Aguilar J.C."/>
            <person name="Widiez T."/>
            <person name="Wong G.K."/>
            <person name="Wymore A."/>
            <person name="Zhang Y."/>
            <person name="Zimmer A.D."/>
            <person name="Quatrano R.S."/>
            <person name="Mayer K.F.X."/>
            <person name="Goodstein D."/>
            <person name="Casacuberta J.M."/>
            <person name="Vandepoele K."/>
            <person name="Reski R."/>
            <person name="Cuming A.C."/>
            <person name="Tuskan G.A."/>
            <person name="Maumus F."/>
            <person name="Salse J."/>
            <person name="Schmutz J."/>
            <person name="Rensing S.A."/>
        </authorList>
    </citation>
    <scope>NUCLEOTIDE SEQUENCE [LARGE SCALE GENOMIC DNA]</scope>
    <source>
        <strain evidence="2 3">cv. Gransden 2004</strain>
    </source>
</reference>
<accession>A0A2K1JGX4</accession>
<dbReference type="InParanoid" id="A0A2K1JGX4"/>
<dbReference type="Gramene" id="Pp3c14_8660V3.1">
    <property type="protein sequence ID" value="Pp3c14_8660V3.1"/>
    <property type="gene ID" value="Pp3c14_8660"/>
</dbReference>
<gene>
    <name evidence="1" type="ORF">PHYPA_018213</name>
</gene>
<dbReference type="PaxDb" id="3218-PP1S79_149V6.1"/>
<reference evidence="2" key="3">
    <citation type="submission" date="2020-12" db="UniProtKB">
        <authorList>
            <consortium name="EnsemblPlants"/>
        </authorList>
    </citation>
    <scope>IDENTIFICATION</scope>
</reference>
<proteinExistence type="predicted"/>
<keyword evidence="3" id="KW-1185">Reference proteome</keyword>
<evidence type="ECO:0000313" key="1">
    <source>
        <dbReference type="EMBL" id="PNR40810.1"/>
    </source>
</evidence>
<dbReference type="EnsemblPlants" id="Pp3c14_8660V3.1">
    <property type="protein sequence ID" value="Pp3c14_8660V3.1"/>
    <property type="gene ID" value="Pp3c14_8660"/>
</dbReference>
<dbReference type="AlphaFoldDB" id="A0A2K1JGX4"/>
<organism evidence="1">
    <name type="scientific">Physcomitrium patens</name>
    <name type="common">Spreading-leaved earth moss</name>
    <name type="synonym">Physcomitrella patens</name>
    <dbReference type="NCBI Taxonomy" id="3218"/>
    <lineage>
        <taxon>Eukaryota</taxon>
        <taxon>Viridiplantae</taxon>
        <taxon>Streptophyta</taxon>
        <taxon>Embryophyta</taxon>
        <taxon>Bryophyta</taxon>
        <taxon>Bryophytina</taxon>
        <taxon>Bryopsida</taxon>
        <taxon>Funariidae</taxon>
        <taxon>Funariales</taxon>
        <taxon>Funariaceae</taxon>
        <taxon>Physcomitrium</taxon>
    </lineage>
</organism>
<dbReference type="EMBL" id="ABEU02000014">
    <property type="protein sequence ID" value="PNR40810.1"/>
    <property type="molecule type" value="Genomic_DNA"/>
</dbReference>
<sequence>MLLQWGRSPMLVRLQDARCALSLCPPPRLRKTTILDFHDVIILKRSDPPPYRSRLRNSLEDGWEWEAEKRM</sequence>
<dbReference type="Proteomes" id="UP000006727">
    <property type="component" value="Chromosome 14"/>
</dbReference>
<evidence type="ECO:0000313" key="2">
    <source>
        <dbReference type="EnsemblPlants" id="Pp3c14_8660V3.1"/>
    </source>
</evidence>
<reference evidence="1 3" key="1">
    <citation type="journal article" date="2008" name="Science">
        <title>The Physcomitrella genome reveals evolutionary insights into the conquest of land by plants.</title>
        <authorList>
            <person name="Rensing S."/>
            <person name="Lang D."/>
            <person name="Zimmer A."/>
            <person name="Terry A."/>
            <person name="Salamov A."/>
            <person name="Shapiro H."/>
            <person name="Nishiyama T."/>
            <person name="Perroud P.-F."/>
            <person name="Lindquist E."/>
            <person name="Kamisugi Y."/>
            <person name="Tanahashi T."/>
            <person name="Sakakibara K."/>
            <person name="Fujita T."/>
            <person name="Oishi K."/>
            <person name="Shin-I T."/>
            <person name="Kuroki Y."/>
            <person name="Toyoda A."/>
            <person name="Suzuki Y."/>
            <person name="Hashimoto A."/>
            <person name="Yamaguchi K."/>
            <person name="Sugano A."/>
            <person name="Kohara Y."/>
            <person name="Fujiyama A."/>
            <person name="Anterola A."/>
            <person name="Aoki S."/>
            <person name="Ashton N."/>
            <person name="Barbazuk W.B."/>
            <person name="Barker E."/>
            <person name="Bennetzen J."/>
            <person name="Bezanilla M."/>
            <person name="Blankenship R."/>
            <person name="Cho S.H."/>
            <person name="Dutcher S."/>
            <person name="Estelle M."/>
            <person name="Fawcett J.A."/>
            <person name="Gundlach H."/>
            <person name="Hanada K."/>
            <person name="Heyl A."/>
            <person name="Hicks K.A."/>
            <person name="Hugh J."/>
            <person name="Lohr M."/>
            <person name="Mayer K."/>
            <person name="Melkozernov A."/>
            <person name="Murata T."/>
            <person name="Nelson D."/>
            <person name="Pils B."/>
            <person name="Prigge M."/>
            <person name="Reiss B."/>
            <person name="Renner T."/>
            <person name="Rombauts S."/>
            <person name="Rushton P."/>
            <person name="Sanderfoot A."/>
            <person name="Schween G."/>
            <person name="Shiu S.-H."/>
            <person name="Stueber K."/>
            <person name="Theodoulou F.L."/>
            <person name="Tu H."/>
            <person name="Van de Peer Y."/>
            <person name="Verrier P.J."/>
            <person name="Waters E."/>
            <person name="Wood A."/>
            <person name="Yang L."/>
            <person name="Cove D."/>
            <person name="Cuming A."/>
            <person name="Hasebe M."/>
            <person name="Lucas S."/>
            <person name="Mishler D.B."/>
            <person name="Reski R."/>
            <person name="Grigoriev I."/>
            <person name="Quatrano R.S."/>
            <person name="Boore J.L."/>
        </authorList>
    </citation>
    <scope>NUCLEOTIDE SEQUENCE [LARGE SCALE GENOMIC DNA]</scope>
    <source>
        <strain evidence="2 3">cv. Gransden 2004</strain>
    </source>
</reference>
<evidence type="ECO:0000313" key="3">
    <source>
        <dbReference type="Proteomes" id="UP000006727"/>
    </source>
</evidence>